<gene>
    <name evidence="9" type="ORF">DSCW_14070</name>
</gene>
<dbReference type="InterPro" id="IPR000700">
    <property type="entry name" value="PAS-assoc_C"/>
</dbReference>
<evidence type="ECO:0000256" key="1">
    <source>
        <dbReference type="ARBA" id="ARBA00000085"/>
    </source>
</evidence>
<evidence type="ECO:0000256" key="2">
    <source>
        <dbReference type="ARBA" id="ARBA00012438"/>
    </source>
</evidence>
<dbReference type="GO" id="GO:0004673">
    <property type="term" value="F:protein histidine kinase activity"/>
    <property type="evidence" value="ECO:0007669"/>
    <property type="project" value="UniProtKB-EC"/>
</dbReference>
<dbReference type="EC" id="2.7.13.3" evidence="2"/>
<sequence>MVDLDDYDIYHDRALAAERYKRLVENSLDIVYIFSNKRGGLYWSPRVKEVLGYEPADLKKNSFLWYDSIHPDFKENIDSSINQFSKGRGHSIEYKIIDTSGKWHWLLDRFIGKVEKGDEIIIEGLATDITVRKNLEIELEEKNAKLEKAMAEVKTLRGIIPICSNCKKIRTDKGAWDEVELYISRHSDALFSHSICPKCKKLLYPDFD</sequence>
<feature type="domain" description="PAC" evidence="8">
    <location>
        <begin position="90"/>
        <end position="141"/>
    </location>
</feature>
<keyword evidence="4" id="KW-0808">Transferase</keyword>
<dbReference type="PANTHER" id="PTHR43304:SF1">
    <property type="entry name" value="PAC DOMAIN-CONTAINING PROTEIN"/>
    <property type="match status" value="1"/>
</dbReference>
<evidence type="ECO:0000259" key="7">
    <source>
        <dbReference type="PROSITE" id="PS50112"/>
    </source>
</evidence>
<keyword evidence="6" id="KW-0175">Coiled coil</keyword>
<dbReference type="InterPro" id="IPR052162">
    <property type="entry name" value="Sensor_kinase/Photoreceptor"/>
</dbReference>
<keyword evidence="10" id="KW-1185">Reference proteome</keyword>
<accession>A0A5K7Z019</accession>
<feature type="coiled-coil region" evidence="6">
    <location>
        <begin position="132"/>
        <end position="159"/>
    </location>
</feature>
<dbReference type="NCBIfam" id="TIGR00229">
    <property type="entry name" value="sensory_box"/>
    <property type="match status" value="1"/>
</dbReference>
<protein>
    <recommendedName>
        <fullName evidence="2">histidine kinase</fullName>
        <ecNumber evidence="2">2.7.13.3</ecNumber>
    </recommendedName>
</protein>
<dbReference type="InterPro" id="IPR013655">
    <property type="entry name" value="PAS_fold_3"/>
</dbReference>
<dbReference type="PANTHER" id="PTHR43304">
    <property type="entry name" value="PHYTOCHROME-LIKE PROTEIN CPH1"/>
    <property type="match status" value="1"/>
</dbReference>
<dbReference type="PROSITE" id="PS50112">
    <property type="entry name" value="PAS"/>
    <property type="match status" value="1"/>
</dbReference>
<dbReference type="InterPro" id="IPR035965">
    <property type="entry name" value="PAS-like_dom_sf"/>
</dbReference>
<dbReference type="Gene3D" id="3.30.450.20">
    <property type="entry name" value="PAS domain"/>
    <property type="match status" value="1"/>
</dbReference>
<dbReference type="AlphaFoldDB" id="A0A5K7Z019"/>
<dbReference type="RefSeq" id="WP_155303053.1">
    <property type="nucleotide sequence ID" value="NZ_AP021875.1"/>
</dbReference>
<proteinExistence type="predicted"/>
<dbReference type="PROSITE" id="PS50113">
    <property type="entry name" value="PAC"/>
    <property type="match status" value="1"/>
</dbReference>
<dbReference type="Proteomes" id="UP000427769">
    <property type="component" value="Chromosome"/>
</dbReference>
<comment type="catalytic activity">
    <reaction evidence="1">
        <text>ATP + protein L-histidine = ADP + protein N-phospho-L-histidine.</text>
        <dbReference type="EC" id="2.7.13.3"/>
    </reaction>
</comment>
<reference evidence="9 10" key="1">
    <citation type="submission" date="2019-11" db="EMBL/GenBank/DDBJ databases">
        <title>Comparative genomics of hydrocarbon-degrading Desulfosarcina strains.</title>
        <authorList>
            <person name="Watanabe M."/>
            <person name="Kojima H."/>
            <person name="Fukui M."/>
        </authorList>
    </citation>
    <scope>NUCLEOTIDE SEQUENCE [LARGE SCALE GENOMIC DNA]</scope>
    <source>
        <strain evidence="9 10">PP31</strain>
    </source>
</reference>
<dbReference type="Pfam" id="PF08447">
    <property type="entry name" value="PAS_3"/>
    <property type="match status" value="1"/>
</dbReference>
<dbReference type="SUPFAM" id="SSF55785">
    <property type="entry name" value="PYP-like sensor domain (PAS domain)"/>
    <property type="match status" value="1"/>
</dbReference>
<dbReference type="EMBL" id="AP021875">
    <property type="protein sequence ID" value="BBO73990.1"/>
    <property type="molecule type" value="Genomic_DNA"/>
</dbReference>
<evidence type="ECO:0000256" key="4">
    <source>
        <dbReference type="ARBA" id="ARBA00022679"/>
    </source>
</evidence>
<dbReference type="CDD" id="cd00130">
    <property type="entry name" value="PAS"/>
    <property type="match status" value="1"/>
</dbReference>
<evidence type="ECO:0000256" key="3">
    <source>
        <dbReference type="ARBA" id="ARBA00022553"/>
    </source>
</evidence>
<dbReference type="SMART" id="SM00091">
    <property type="entry name" value="PAS"/>
    <property type="match status" value="1"/>
</dbReference>
<keyword evidence="5" id="KW-0418">Kinase</keyword>
<name>A0A5K7Z019_9BACT</name>
<feature type="domain" description="PAS" evidence="7">
    <location>
        <begin position="16"/>
        <end position="88"/>
    </location>
</feature>
<evidence type="ECO:0000313" key="10">
    <source>
        <dbReference type="Proteomes" id="UP000427769"/>
    </source>
</evidence>
<organism evidence="9 10">
    <name type="scientific">Desulfosarcina widdelii</name>
    <dbReference type="NCBI Taxonomy" id="947919"/>
    <lineage>
        <taxon>Bacteria</taxon>
        <taxon>Pseudomonadati</taxon>
        <taxon>Thermodesulfobacteriota</taxon>
        <taxon>Desulfobacteria</taxon>
        <taxon>Desulfobacterales</taxon>
        <taxon>Desulfosarcinaceae</taxon>
        <taxon>Desulfosarcina</taxon>
    </lineage>
</organism>
<keyword evidence="3" id="KW-0597">Phosphoprotein</keyword>
<evidence type="ECO:0000313" key="9">
    <source>
        <dbReference type="EMBL" id="BBO73990.1"/>
    </source>
</evidence>
<dbReference type="InterPro" id="IPR000014">
    <property type="entry name" value="PAS"/>
</dbReference>
<evidence type="ECO:0000256" key="5">
    <source>
        <dbReference type="ARBA" id="ARBA00022777"/>
    </source>
</evidence>
<dbReference type="KEGG" id="dwd:DSCW_14070"/>
<evidence type="ECO:0000259" key="8">
    <source>
        <dbReference type="PROSITE" id="PS50113"/>
    </source>
</evidence>
<evidence type="ECO:0000256" key="6">
    <source>
        <dbReference type="SAM" id="Coils"/>
    </source>
</evidence>
<dbReference type="OrthoDB" id="5503776at2"/>